<keyword evidence="3" id="KW-1185">Reference proteome</keyword>
<dbReference type="Proteomes" id="UP000187209">
    <property type="component" value="Unassembled WGS sequence"/>
</dbReference>
<dbReference type="SUPFAM" id="SSF48403">
    <property type="entry name" value="Ankyrin repeat"/>
    <property type="match status" value="1"/>
</dbReference>
<evidence type="ECO:0000313" key="2">
    <source>
        <dbReference type="EMBL" id="OMJ77344.1"/>
    </source>
</evidence>
<dbReference type="AlphaFoldDB" id="A0A1R2BKR2"/>
<accession>A0A1R2BKR2</accession>
<organism evidence="2 3">
    <name type="scientific">Stentor coeruleus</name>
    <dbReference type="NCBI Taxonomy" id="5963"/>
    <lineage>
        <taxon>Eukaryota</taxon>
        <taxon>Sar</taxon>
        <taxon>Alveolata</taxon>
        <taxon>Ciliophora</taxon>
        <taxon>Postciliodesmatophora</taxon>
        <taxon>Heterotrichea</taxon>
        <taxon>Heterotrichida</taxon>
        <taxon>Stentoridae</taxon>
        <taxon>Stentor</taxon>
    </lineage>
</organism>
<dbReference type="Gene3D" id="1.25.40.20">
    <property type="entry name" value="Ankyrin repeat-containing domain"/>
    <property type="match status" value="1"/>
</dbReference>
<keyword evidence="1" id="KW-0040">ANK repeat</keyword>
<name>A0A1R2BKR2_9CILI</name>
<gene>
    <name evidence="2" type="ORF">SteCoe_23092</name>
</gene>
<proteinExistence type="predicted"/>
<dbReference type="PROSITE" id="PS50297">
    <property type="entry name" value="ANK_REP_REGION"/>
    <property type="match status" value="1"/>
</dbReference>
<dbReference type="SMART" id="SM00248">
    <property type="entry name" value="ANK"/>
    <property type="match status" value="2"/>
</dbReference>
<dbReference type="InterPro" id="IPR036770">
    <property type="entry name" value="Ankyrin_rpt-contain_sf"/>
</dbReference>
<evidence type="ECO:0000313" key="3">
    <source>
        <dbReference type="Proteomes" id="UP000187209"/>
    </source>
</evidence>
<dbReference type="PANTHER" id="PTHR24157">
    <property type="entry name" value="ANKYRIN REPEAT, SAM AND BASIC LEUCINE ZIPPER DOMAIN-CONTAINING PROTEIN 1"/>
    <property type="match status" value="1"/>
</dbReference>
<sequence length="117" mass="12643">MGNCSGVGNQESVVYLLQKGDNEKVIKSFIEFQDIYKAGYSVNSFGDTALHYAAALGNIEIVKWLCTHGAEINAENNNGWTPADSASFNSKAEVVGFLKSAGGKLNYFSRNSADETH</sequence>
<protein>
    <submittedName>
        <fullName evidence="2">Uncharacterized protein</fullName>
    </submittedName>
</protein>
<feature type="repeat" description="ANK" evidence="1">
    <location>
        <begin position="45"/>
        <end position="77"/>
    </location>
</feature>
<reference evidence="2 3" key="1">
    <citation type="submission" date="2016-11" db="EMBL/GenBank/DDBJ databases">
        <title>The macronuclear genome of Stentor coeruleus: a giant cell with tiny introns.</title>
        <authorList>
            <person name="Slabodnick M."/>
            <person name="Ruby J.G."/>
            <person name="Reiff S.B."/>
            <person name="Swart E.C."/>
            <person name="Gosai S."/>
            <person name="Prabakaran S."/>
            <person name="Witkowska E."/>
            <person name="Larue G.E."/>
            <person name="Fisher S."/>
            <person name="Freeman R.M."/>
            <person name="Gunawardena J."/>
            <person name="Chu W."/>
            <person name="Stover N.A."/>
            <person name="Gregory B.D."/>
            <person name="Nowacki M."/>
            <person name="Derisi J."/>
            <person name="Roy S.W."/>
            <person name="Marshall W.F."/>
            <person name="Sood P."/>
        </authorList>
    </citation>
    <scope>NUCLEOTIDE SEQUENCE [LARGE SCALE GENOMIC DNA]</scope>
    <source>
        <strain evidence="2">WM001</strain>
    </source>
</reference>
<dbReference type="Pfam" id="PF12796">
    <property type="entry name" value="Ank_2"/>
    <property type="match status" value="1"/>
</dbReference>
<dbReference type="OrthoDB" id="273917at2759"/>
<dbReference type="GO" id="GO:0071546">
    <property type="term" value="C:pi-body"/>
    <property type="evidence" value="ECO:0007669"/>
    <property type="project" value="TreeGrafter"/>
</dbReference>
<dbReference type="EMBL" id="MPUH01000580">
    <property type="protein sequence ID" value="OMJ77344.1"/>
    <property type="molecule type" value="Genomic_DNA"/>
</dbReference>
<comment type="caution">
    <text evidence="2">The sequence shown here is derived from an EMBL/GenBank/DDBJ whole genome shotgun (WGS) entry which is preliminary data.</text>
</comment>
<evidence type="ECO:0000256" key="1">
    <source>
        <dbReference type="PROSITE-ProRule" id="PRU00023"/>
    </source>
</evidence>
<dbReference type="PROSITE" id="PS50088">
    <property type="entry name" value="ANK_REPEAT"/>
    <property type="match status" value="1"/>
</dbReference>
<dbReference type="InterPro" id="IPR002110">
    <property type="entry name" value="Ankyrin_rpt"/>
</dbReference>
<dbReference type="PANTHER" id="PTHR24157:SF3">
    <property type="entry name" value="ANKYRIN REPEAT, SAM AND BASIC LEUCINE ZIPPER DOMAIN-CONTAINING PROTEIN 1"/>
    <property type="match status" value="1"/>
</dbReference>